<gene>
    <name evidence="1" type="ORF">AV274_2961</name>
</gene>
<accession>A0A196SG74</accession>
<name>A0A196SG74_BLAHN</name>
<dbReference type="Proteomes" id="UP000078348">
    <property type="component" value="Unassembled WGS sequence"/>
</dbReference>
<dbReference type="AlphaFoldDB" id="A0A196SG74"/>
<keyword evidence="2" id="KW-1185">Reference proteome</keyword>
<dbReference type="EMBL" id="LXWW01000153">
    <property type="protein sequence ID" value="OAO15321.1"/>
    <property type="molecule type" value="Genomic_DNA"/>
</dbReference>
<evidence type="ECO:0000313" key="1">
    <source>
        <dbReference type="EMBL" id="OAO15321.1"/>
    </source>
</evidence>
<comment type="caution">
    <text evidence="1">The sequence shown here is derived from an EMBL/GenBank/DDBJ whole genome shotgun (WGS) entry which is preliminary data.</text>
</comment>
<proteinExistence type="predicted"/>
<protein>
    <submittedName>
        <fullName evidence="1">Uncharacterized protein</fullName>
    </submittedName>
</protein>
<reference evidence="1 2" key="1">
    <citation type="submission" date="2016-05" db="EMBL/GenBank/DDBJ databases">
        <title>Nuclear genome of Blastocystis sp. subtype 1 NandII.</title>
        <authorList>
            <person name="Gentekaki E."/>
            <person name="Curtis B."/>
            <person name="Stairs C."/>
            <person name="Eme L."/>
            <person name="Herman E."/>
            <person name="Klimes V."/>
            <person name="Arias M.C."/>
            <person name="Elias M."/>
            <person name="Hilliou F."/>
            <person name="Klute M."/>
            <person name="Malik S.-B."/>
            <person name="Pightling A."/>
            <person name="Rachubinski R."/>
            <person name="Salas D."/>
            <person name="Schlacht A."/>
            <person name="Suga H."/>
            <person name="Archibald J."/>
            <person name="Ball S.G."/>
            <person name="Clark G."/>
            <person name="Dacks J."/>
            <person name="Van Der Giezen M."/>
            <person name="Tsaousis A."/>
            <person name="Roger A."/>
        </authorList>
    </citation>
    <scope>NUCLEOTIDE SEQUENCE [LARGE SCALE GENOMIC DNA]</scope>
    <source>
        <strain evidence="2">ATCC 50177 / NandII</strain>
    </source>
</reference>
<evidence type="ECO:0000313" key="2">
    <source>
        <dbReference type="Proteomes" id="UP000078348"/>
    </source>
</evidence>
<organism evidence="1 2">
    <name type="scientific">Blastocystis sp. subtype 1 (strain ATCC 50177 / NandII)</name>
    <dbReference type="NCBI Taxonomy" id="478820"/>
    <lineage>
        <taxon>Eukaryota</taxon>
        <taxon>Sar</taxon>
        <taxon>Stramenopiles</taxon>
        <taxon>Bigyra</taxon>
        <taxon>Opalozoa</taxon>
        <taxon>Opalinata</taxon>
        <taxon>Blastocystidae</taxon>
        <taxon>Blastocystis</taxon>
    </lineage>
</organism>
<sequence length="176" mass="20429">MVASHLEEVLELCTKIADMNKTVNLVNEVEHFIRKNRRKITKETKIARSKVRRTFGKLESRIIDMLMRLCNYTCPKHNVELVHQLMTALGYGGYEKENRFRQRTENTLKKWKRIKTVVEEEEELVDYSLDESGEGVMGDVLVCKTRLRDSTPTKEPTVASDGDPSHCMNKNNYGCF</sequence>